<evidence type="ECO:0000313" key="2">
    <source>
        <dbReference type="Proteomes" id="UP000593994"/>
    </source>
</evidence>
<dbReference type="InterPro" id="IPR016181">
    <property type="entry name" value="Acyl_CoA_acyltransferase"/>
</dbReference>
<keyword evidence="1" id="KW-0808">Transferase</keyword>
<dbReference type="SUPFAM" id="SSF55729">
    <property type="entry name" value="Acyl-CoA N-acyltransferases (Nat)"/>
    <property type="match status" value="1"/>
</dbReference>
<gene>
    <name evidence="1" type="ORF">HUE88_01475</name>
</gene>
<proteinExistence type="predicted"/>
<dbReference type="GO" id="GO:0016746">
    <property type="term" value="F:acyltransferase activity"/>
    <property type="evidence" value="ECO:0007669"/>
    <property type="project" value="UniProtKB-KW"/>
</dbReference>
<dbReference type="EMBL" id="CP054492">
    <property type="protein sequence ID" value="QOY52393.1"/>
    <property type="molecule type" value="Genomic_DNA"/>
</dbReference>
<dbReference type="Proteomes" id="UP000593994">
    <property type="component" value="Chromosome"/>
</dbReference>
<accession>A0A7S7RNG2</accession>
<dbReference type="Gene3D" id="3.40.630.30">
    <property type="match status" value="1"/>
</dbReference>
<dbReference type="RefSeq" id="WP_194370399.1">
    <property type="nucleotide sequence ID" value="NZ_CP054492.1"/>
</dbReference>
<organism evidence="1 2">
    <name type="scientific">Candidatus Sulfurimonas baltica</name>
    <dbReference type="NCBI Taxonomy" id="2740404"/>
    <lineage>
        <taxon>Bacteria</taxon>
        <taxon>Pseudomonadati</taxon>
        <taxon>Campylobacterota</taxon>
        <taxon>Epsilonproteobacteria</taxon>
        <taxon>Campylobacterales</taxon>
        <taxon>Sulfurimonadaceae</taxon>
        <taxon>Sulfurimonas</taxon>
    </lineage>
</organism>
<dbReference type="KEGG" id="sbal:HUE88_01475"/>
<evidence type="ECO:0000313" key="1">
    <source>
        <dbReference type="EMBL" id="QOY52393.1"/>
    </source>
</evidence>
<keyword evidence="1" id="KW-0012">Acyltransferase</keyword>
<keyword evidence="2" id="KW-1185">Reference proteome</keyword>
<name>A0A7S7RNG2_9BACT</name>
<sequence>MSIIIRKATSEDAAFLAQMILQSSRAGKKICIYDLIFGTNNDKDTLANLEKLTTTVAKSSCHYTNFLIAEMDGKSVGSLCSYEPRISTRESFFDALKEIGVDSEDSEYEEILNYCNFDINTRTLIFDFMEELEGFIDVGVLKALMHKSLLTARLKGYRIAQTVVEIGSLETLLYYKKLGFKEVKQKECELYREKFGRAGFVLLAYEF</sequence>
<reference evidence="1 2" key="1">
    <citation type="submission" date="2020-05" db="EMBL/GenBank/DDBJ databases">
        <title>Sulfurimonas marisnigri, sp. nov., and Sulfurimonas baltica, sp. nov., manganese oxide reducing chemolithoautotrophs of the class Epsilonproteobacteria isolated from the pelagic redoxclines of the Black and Baltic Seas and emended description of the genus Sulfurimonas.</title>
        <authorList>
            <person name="Henkel J.V."/>
            <person name="Laudan C."/>
            <person name="Werner J."/>
            <person name="Neu T."/>
            <person name="Plewe S."/>
            <person name="Sproer C."/>
            <person name="Bunk B."/>
            <person name="Schulz-Vogt H.N."/>
        </authorList>
    </citation>
    <scope>NUCLEOTIDE SEQUENCE [LARGE SCALE GENOMIC DNA]</scope>
    <source>
        <strain evidence="1 2">GD2</strain>
    </source>
</reference>
<protein>
    <submittedName>
        <fullName evidence="1">Acyl-CoA acyltransferase</fullName>
    </submittedName>
</protein>
<dbReference type="AlphaFoldDB" id="A0A7S7RNG2"/>